<dbReference type="InterPro" id="IPR008271">
    <property type="entry name" value="Ser/Thr_kinase_AS"/>
</dbReference>
<evidence type="ECO:0000256" key="4">
    <source>
        <dbReference type="ARBA" id="ARBA00022840"/>
    </source>
</evidence>
<dbReference type="SUPFAM" id="SSF56112">
    <property type="entry name" value="Protein kinase-like (PK-like)"/>
    <property type="match status" value="1"/>
</dbReference>
<dbReference type="PROSITE" id="PS50011">
    <property type="entry name" value="PROTEIN_KINASE_DOM"/>
    <property type="match status" value="1"/>
</dbReference>
<dbReference type="GO" id="GO:0005737">
    <property type="term" value="C:cytoplasm"/>
    <property type="evidence" value="ECO:0007669"/>
    <property type="project" value="TreeGrafter"/>
</dbReference>
<evidence type="ECO:0000256" key="2">
    <source>
        <dbReference type="ARBA" id="ARBA00022741"/>
    </source>
</evidence>
<dbReference type="GO" id="GO:0005634">
    <property type="term" value="C:nucleus"/>
    <property type="evidence" value="ECO:0007669"/>
    <property type="project" value="TreeGrafter"/>
</dbReference>
<keyword evidence="1" id="KW-0808">Transferase</keyword>
<comment type="caution">
    <text evidence="7">The sequence shown here is derived from an EMBL/GenBank/DDBJ whole genome shotgun (WGS) entry which is preliminary data.</text>
</comment>
<evidence type="ECO:0000256" key="5">
    <source>
        <dbReference type="ARBA" id="ARBA00037982"/>
    </source>
</evidence>
<dbReference type="OrthoDB" id="63989at2759"/>
<gene>
    <name evidence="7" type="ORF">Fcan01_17164</name>
</gene>
<name>A0A226DVD0_FOLCA</name>
<dbReference type="PROSITE" id="PS00108">
    <property type="entry name" value="PROTEIN_KINASE_ST"/>
    <property type="match status" value="1"/>
</dbReference>
<dbReference type="InterPro" id="IPR000719">
    <property type="entry name" value="Prot_kinase_dom"/>
</dbReference>
<feature type="domain" description="Protein kinase" evidence="6">
    <location>
        <begin position="1"/>
        <end position="179"/>
    </location>
</feature>
<proteinExistence type="inferred from homology"/>
<dbReference type="EMBL" id="LNIX01000012">
    <property type="protein sequence ID" value="OXA48176.1"/>
    <property type="molecule type" value="Genomic_DNA"/>
</dbReference>
<accession>A0A226DVD0</accession>
<reference evidence="7 8" key="1">
    <citation type="submission" date="2015-12" db="EMBL/GenBank/DDBJ databases">
        <title>The genome of Folsomia candida.</title>
        <authorList>
            <person name="Faddeeva A."/>
            <person name="Derks M.F."/>
            <person name="Anvar Y."/>
            <person name="Smit S."/>
            <person name="Van Straalen N."/>
            <person name="Roelofs D."/>
        </authorList>
    </citation>
    <scope>NUCLEOTIDE SEQUENCE [LARGE SCALE GENOMIC DNA]</scope>
    <source>
        <strain evidence="7 8">VU population</strain>
        <tissue evidence="7">Whole body</tissue>
    </source>
</reference>
<sequence length="521" mass="59863">MVLFCQLVEAFVYLQTKKIVHGDLKPNNVLLSRKDSLLVAKLADLGLTMQNGGIDEFMKTLQDGDNHNETAEISNRRLFLSPEQAAMHLATKPIHFGIHQIDVYSLGLIWLCLLAPTEKSYNEIKGYVIDCMLPPAERITPDFIVDQQLQSEWARISRMIDHDATRRQGAIELIACKAFDMVQTLPKETAERLPIVNNLRKRDYHLALDILHEATTYPGFGIKPDDPLVQQSLRNLNTVFNKRETRKGDMCYIYKKLVRDIQLRGLDHTQNEYFFSIYGKLATSLTGYRDEFKDEGMTLLSSLIHKFDPRNTVAVGLLLTYVSKTLGPKRAWYNKEDSSSTSYSFSNQEMCHMLSKLEALSDKLQKKHNFCITSDKVAAKLFKITMVILSRLGRNDEAESRFAAVLKTPTNKQNADCAKIFLDLQRHYCRFLIDHCDRYEDAASYGREMFNMHMTDRDLAEASVDLNFLIRNPFVTEEEEKLMRGELCELAFWVKLDATVNHPLPDPDNLRKAIDIIQLIH</sequence>
<keyword evidence="8" id="KW-1185">Reference proteome</keyword>
<comment type="similarity">
    <text evidence="5">Belongs to the protein kinase superfamily. Ser/Thr protein kinase family. GCN2 subfamily.</text>
</comment>
<dbReference type="STRING" id="158441.A0A226DVD0"/>
<keyword evidence="3 7" id="KW-0418">Kinase</keyword>
<dbReference type="PANTHER" id="PTHR11042">
    <property type="entry name" value="EUKARYOTIC TRANSLATION INITIATION FACTOR 2-ALPHA KINASE EIF2-ALPHA KINASE -RELATED"/>
    <property type="match status" value="1"/>
</dbReference>
<dbReference type="AlphaFoldDB" id="A0A226DVD0"/>
<evidence type="ECO:0000256" key="1">
    <source>
        <dbReference type="ARBA" id="ARBA00022679"/>
    </source>
</evidence>
<evidence type="ECO:0000313" key="7">
    <source>
        <dbReference type="EMBL" id="OXA48176.1"/>
    </source>
</evidence>
<keyword evidence="4" id="KW-0067">ATP-binding</keyword>
<evidence type="ECO:0000259" key="6">
    <source>
        <dbReference type="PROSITE" id="PS50011"/>
    </source>
</evidence>
<protein>
    <submittedName>
        <fullName evidence="7">Serine/threonine-protein kinase GCN2</fullName>
    </submittedName>
</protein>
<dbReference type="GO" id="GO:0004672">
    <property type="term" value="F:protein kinase activity"/>
    <property type="evidence" value="ECO:0007669"/>
    <property type="project" value="InterPro"/>
</dbReference>
<organism evidence="7 8">
    <name type="scientific">Folsomia candida</name>
    <name type="common">Springtail</name>
    <dbReference type="NCBI Taxonomy" id="158441"/>
    <lineage>
        <taxon>Eukaryota</taxon>
        <taxon>Metazoa</taxon>
        <taxon>Ecdysozoa</taxon>
        <taxon>Arthropoda</taxon>
        <taxon>Hexapoda</taxon>
        <taxon>Collembola</taxon>
        <taxon>Entomobryomorpha</taxon>
        <taxon>Isotomoidea</taxon>
        <taxon>Isotomidae</taxon>
        <taxon>Proisotominae</taxon>
        <taxon>Folsomia</taxon>
    </lineage>
</organism>
<dbReference type="GO" id="GO:0005524">
    <property type="term" value="F:ATP binding"/>
    <property type="evidence" value="ECO:0007669"/>
    <property type="project" value="UniProtKB-KW"/>
</dbReference>
<dbReference type="Pfam" id="PF00069">
    <property type="entry name" value="Pkinase"/>
    <property type="match status" value="1"/>
</dbReference>
<evidence type="ECO:0000256" key="3">
    <source>
        <dbReference type="ARBA" id="ARBA00022777"/>
    </source>
</evidence>
<evidence type="ECO:0000313" key="8">
    <source>
        <dbReference type="Proteomes" id="UP000198287"/>
    </source>
</evidence>
<dbReference type="Gene3D" id="1.10.510.10">
    <property type="entry name" value="Transferase(Phosphotransferase) domain 1"/>
    <property type="match status" value="1"/>
</dbReference>
<dbReference type="InterPro" id="IPR050339">
    <property type="entry name" value="CC_SR_Kinase"/>
</dbReference>
<dbReference type="InterPro" id="IPR011009">
    <property type="entry name" value="Kinase-like_dom_sf"/>
</dbReference>
<dbReference type="Proteomes" id="UP000198287">
    <property type="component" value="Unassembled WGS sequence"/>
</dbReference>
<keyword evidence="2" id="KW-0547">Nucleotide-binding</keyword>